<keyword evidence="2" id="KW-0812">Transmembrane</keyword>
<evidence type="ECO:0000313" key="3">
    <source>
        <dbReference type="EMBL" id="ANI99209.1"/>
    </source>
</evidence>
<dbReference type="AlphaFoldDB" id="A0A191UDX0"/>
<feature type="region of interest" description="Disordered" evidence="1">
    <location>
        <begin position="249"/>
        <end position="273"/>
    </location>
</feature>
<protein>
    <recommendedName>
        <fullName evidence="5">DUF4239 domain-containing protein</fullName>
    </recommendedName>
</protein>
<sequence length="273" mass="30632">MSYLLNHPVLVFGISFLCFSLSVWFGNAVLSRYRTKDTETSEDLGVIQTATLTLLALIIGFTFSMAIDRHDNRETLEEGEANAIGTEYLRVDLLPENASARTKDLLNQYLDQRILFYSRQSRGKIAEIHQKTDELQNALWNEVLPIARTHPSPTMALVLSGMNDVLNSQGYVQAAWWNRIPYPAWALMAAIALCANMLVGFGARNFKKNIGLFMIFPFVTAVSFFLIADIDSPRGGVIRIEPRNLITLKQNLNPKTSPTNSSSTSNQDLSNRR</sequence>
<feature type="transmembrane region" description="Helical" evidence="2">
    <location>
        <begin position="46"/>
        <end position="67"/>
    </location>
</feature>
<reference evidence="4" key="1">
    <citation type="submission" date="2016-05" db="EMBL/GenBank/DDBJ databases">
        <title>Polynucleobacter sp. QLW-P1FAT50C-4 genome.</title>
        <authorList>
            <person name="Hahn M.W."/>
        </authorList>
    </citation>
    <scope>NUCLEOTIDE SEQUENCE [LARGE SCALE GENOMIC DNA]</scope>
    <source>
        <strain evidence="4">QLW-P1FAT50C-4</strain>
    </source>
</reference>
<dbReference type="STRING" id="1743168.A8O14_03300"/>
<dbReference type="Proteomes" id="UP000078463">
    <property type="component" value="Chromosome"/>
</dbReference>
<feature type="transmembrane region" description="Helical" evidence="2">
    <location>
        <begin position="7"/>
        <end position="26"/>
    </location>
</feature>
<feature type="transmembrane region" description="Helical" evidence="2">
    <location>
        <begin position="184"/>
        <end position="204"/>
    </location>
</feature>
<name>A0A191UDX0_9BURK</name>
<keyword evidence="2" id="KW-0472">Membrane</keyword>
<evidence type="ECO:0000256" key="2">
    <source>
        <dbReference type="SAM" id="Phobius"/>
    </source>
</evidence>
<gene>
    <name evidence="3" type="ORF">A8O14_03300</name>
</gene>
<dbReference type="EMBL" id="CP015922">
    <property type="protein sequence ID" value="ANI99209.1"/>
    <property type="molecule type" value="Genomic_DNA"/>
</dbReference>
<dbReference type="InterPro" id="IPR025333">
    <property type="entry name" value="DUF4239"/>
</dbReference>
<keyword evidence="2" id="KW-1133">Transmembrane helix</keyword>
<keyword evidence="4" id="KW-1185">Reference proteome</keyword>
<dbReference type="KEGG" id="pwu:A8O14_03300"/>
<dbReference type="Pfam" id="PF14023">
    <property type="entry name" value="Bestrophin-like"/>
    <property type="match status" value="1"/>
</dbReference>
<evidence type="ECO:0000256" key="1">
    <source>
        <dbReference type="SAM" id="MobiDB-lite"/>
    </source>
</evidence>
<feature type="transmembrane region" description="Helical" evidence="2">
    <location>
        <begin position="210"/>
        <end position="230"/>
    </location>
</feature>
<feature type="compositionally biased region" description="Low complexity" evidence="1">
    <location>
        <begin position="253"/>
        <end position="266"/>
    </location>
</feature>
<proteinExistence type="predicted"/>
<accession>A0A191UDX0</accession>
<organism evidence="3 4">
    <name type="scientific">Polynucleobacter wuianus</name>
    <dbReference type="NCBI Taxonomy" id="1743168"/>
    <lineage>
        <taxon>Bacteria</taxon>
        <taxon>Pseudomonadati</taxon>
        <taxon>Pseudomonadota</taxon>
        <taxon>Betaproteobacteria</taxon>
        <taxon>Burkholderiales</taxon>
        <taxon>Burkholderiaceae</taxon>
        <taxon>Polynucleobacter</taxon>
    </lineage>
</organism>
<evidence type="ECO:0008006" key="5">
    <source>
        <dbReference type="Google" id="ProtNLM"/>
    </source>
</evidence>
<evidence type="ECO:0000313" key="4">
    <source>
        <dbReference type="Proteomes" id="UP000078463"/>
    </source>
</evidence>